<gene>
    <name evidence="2" type="ORF">TRL7639_02991</name>
</gene>
<name>A0A1Y5TAH0_9RHOB</name>
<reference evidence="2 3" key="1">
    <citation type="submission" date="2017-03" db="EMBL/GenBank/DDBJ databases">
        <authorList>
            <person name="Afonso C.L."/>
            <person name="Miller P.J."/>
            <person name="Scott M.A."/>
            <person name="Spackman E."/>
            <person name="Goraichik I."/>
            <person name="Dimitrov K.M."/>
            <person name="Suarez D.L."/>
            <person name="Swayne D.E."/>
        </authorList>
    </citation>
    <scope>NUCLEOTIDE SEQUENCE [LARGE SCALE GENOMIC DNA]</scope>
    <source>
        <strain evidence="2 3">CECT 7639</strain>
    </source>
</reference>
<dbReference type="AlphaFoldDB" id="A0A1Y5TAH0"/>
<evidence type="ECO:0000313" key="3">
    <source>
        <dbReference type="Proteomes" id="UP000193077"/>
    </source>
</evidence>
<dbReference type="GO" id="GO:0016790">
    <property type="term" value="F:thiolester hydrolase activity"/>
    <property type="evidence" value="ECO:0007669"/>
    <property type="project" value="UniProtKB-ARBA"/>
</dbReference>
<dbReference type="InterPro" id="IPR006683">
    <property type="entry name" value="Thioestr_dom"/>
</dbReference>
<dbReference type="RefSeq" id="WP_085796651.1">
    <property type="nucleotide sequence ID" value="NZ_FWFO01000002.1"/>
</dbReference>
<proteinExistence type="predicted"/>
<accession>A0A1Y5TAH0</accession>
<feature type="domain" description="Thioesterase" evidence="1">
    <location>
        <begin position="63"/>
        <end position="152"/>
    </location>
</feature>
<evidence type="ECO:0000313" key="2">
    <source>
        <dbReference type="EMBL" id="SLN55980.1"/>
    </source>
</evidence>
<organism evidence="2 3">
    <name type="scientific">Falsiruegeria litorea R37</name>
    <dbReference type="NCBI Taxonomy" id="1200284"/>
    <lineage>
        <taxon>Bacteria</taxon>
        <taxon>Pseudomonadati</taxon>
        <taxon>Pseudomonadota</taxon>
        <taxon>Alphaproteobacteria</taxon>
        <taxon>Rhodobacterales</taxon>
        <taxon>Roseobacteraceae</taxon>
        <taxon>Falsiruegeria</taxon>
    </lineage>
</organism>
<dbReference type="SUPFAM" id="SSF54637">
    <property type="entry name" value="Thioesterase/thiol ester dehydrase-isomerase"/>
    <property type="match status" value="1"/>
</dbReference>
<sequence length="170" mass="18940">MARSRPEPMQVVKQRRDATLNALVGGVPYIQFLDITFDRRGDELTGVLNFDDKLIGNPFLPAIHGGVTAAFLEVTAVISLSWSHLWPLIESGELSPEDIEGGNMPAFPKTIDLTVDYLRSGLPRDAYARAYISRAGRRYASVRVEAWQDNHDKLFAQASGHFLMPQLKAE</sequence>
<keyword evidence="3" id="KW-1185">Reference proteome</keyword>
<evidence type="ECO:0000259" key="1">
    <source>
        <dbReference type="Pfam" id="PF03061"/>
    </source>
</evidence>
<dbReference type="Proteomes" id="UP000193077">
    <property type="component" value="Unassembled WGS sequence"/>
</dbReference>
<dbReference type="InterPro" id="IPR029069">
    <property type="entry name" value="HotDog_dom_sf"/>
</dbReference>
<dbReference type="Gene3D" id="3.10.129.10">
    <property type="entry name" value="Hotdog Thioesterase"/>
    <property type="match status" value="1"/>
</dbReference>
<dbReference type="CDD" id="cd03443">
    <property type="entry name" value="PaaI_thioesterase"/>
    <property type="match status" value="1"/>
</dbReference>
<dbReference type="OrthoDB" id="9813158at2"/>
<protein>
    <recommendedName>
        <fullName evidence="1">Thioesterase domain-containing protein</fullName>
    </recommendedName>
</protein>
<dbReference type="EMBL" id="FWFO01000002">
    <property type="protein sequence ID" value="SLN55980.1"/>
    <property type="molecule type" value="Genomic_DNA"/>
</dbReference>
<dbReference type="Pfam" id="PF03061">
    <property type="entry name" value="4HBT"/>
    <property type="match status" value="1"/>
</dbReference>